<keyword evidence="2" id="KW-1185">Reference proteome</keyword>
<evidence type="ECO:0000313" key="1">
    <source>
        <dbReference type="EMBL" id="MBK1865113.1"/>
    </source>
</evidence>
<accession>A0ACC5QXM7</accession>
<organism evidence="1 2">
    <name type="scientific">Taklimakanibacter albus</name>
    <dbReference type="NCBI Taxonomy" id="2800327"/>
    <lineage>
        <taxon>Bacteria</taxon>
        <taxon>Pseudomonadati</taxon>
        <taxon>Pseudomonadota</taxon>
        <taxon>Alphaproteobacteria</taxon>
        <taxon>Hyphomicrobiales</taxon>
        <taxon>Aestuariivirgaceae</taxon>
        <taxon>Taklimakanibacter</taxon>
    </lineage>
</organism>
<dbReference type="Proteomes" id="UP000616151">
    <property type="component" value="Unassembled WGS sequence"/>
</dbReference>
<proteinExistence type="predicted"/>
<evidence type="ECO:0000313" key="2">
    <source>
        <dbReference type="Proteomes" id="UP000616151"/>
    </source>
</evidence>
<sequence>MEDSAQNSDNASDAEPDVSFLAGAKGRTDLLRLMKSALTDGVLRAGHRLPNERQIAIVSGLSRSTVREVLRDLDREGRLARHVGKGTFVVDTAMMPTEPSASRDVPLSPGELMEFRAAIEPSLAPLIVVKASEEQLARLGDIVAGSRDVSTPQDAEAADRAFHECLYTATCNRFFIDLGQRVSLVRAERAWTKLKQKSFTPEKWAIYWGEHRQIAIALHDRDADLAQSLLSTHLTGVRRAATSFDV</sequence>
<gene>
    <name evidence="1" type="ORF">JHL16_02020</name>
</gene>
<name>A0ACC5QXM7_9HYPH</name>
<dbReference type="EMBL" id="JAENHL010000004">
    <property type="protein sequence ID" value="MBK1865113.1"/>
    <property type="molecule type" value="Genomic_DNA"/>
</dbReference>
<reference evidence="1" key="1">
    <citation type="submission" date="2021-01" db="EMBL/GenBank/DDBJ databases">
        <authorList>
            <person name="Sun Q."/>
        </authorList>
    </citation>
    <scope>NUCLEOTIDE SEQUENCE</scope>
    <source>
        <strain evidence="1">YIM B02566</strain>
    </source>
</reference>
<protein>
    <submittedName>
        <fullName evidence="1">FadR family transcriptional regulator</fullName>
    </submittedName>
</protein>
<comment type="caution">
    <text evidence="1">The sequence shown here is derived from an EMBL/GenBank/DDBJ whole genome shotgun (WGS) entry which is preliminary data.</text>
</comment>